<accession>A0AAE1P333</accession>
<evidence type="ECO:0000256" key="17">
    <source>
        <dbReference type="ARBA" id="ARBA00081271"/>
    </source>
</evidence>
<feature type="compositionally biased region" description="Pro residues" evidence="19">
    <location>
        <begin position="460"/>
        <end position="470"/>
    </location>
</feature>
<evidence type="ECO:0000313" key="21">
    <source>
        <dbReference type="EMBL" id="KAK4299816.1"/>
    </source>
</evidence>
<evidence type="ECO:0000256" key="19">
    <source>
        <dbReference type="SAM" id="MobiDB-lite"/>
    </source>
</evidence>
<dbReference type="GO" id="GO:0003714">
    <property type="term" value="F:transcription corepressor activity"/>
    <property type="evidence" value="ECO:0007669"/>
    <property type="project" value="InterPro"/>
</dbReference>
<dbReference type="InterPro" id="IPR031693">
    <property type="entry name" value="Sin3_C"/>
</dbReference>
<reference evidence="21" key="1">
    <citation type="submission" date="2023-11" db="EMBL/GenBank/DDBJ databases">
        <title>Genome assemblies of two species of porcelain crab, Petrolisthes cinctipes and Petrolisthes manimaculis (Anomura: Porcellanidae).</title>
        <authorList>
            <person name="Angst P."/>
        </authorList>
    </citation>
    <scope>NUCLEOTIDE SEQUENCE</scope>
    <source>
        <strain evidence="21">PB745_02</strain>
        <tissue evidence="21">Gill</tissue>
    </source>
</reference>
<sequence length="1615" mass="174225">MKRRVDELSGRGEAAVSGIVSAGGVGPGLTQGGGQGGSSCYVRGPITQLGARPGQPTTPVVAPPVVSGASVPGVVPVPTTTTGPGVAGGAPTPLDHQPHNAPSQPVFTGYTGGKVEMHAGVHAVPAYSTSLSTAPQSQGEGGLVGMVESRGAGGLVGGGGSGGGGAPPTVITHPATHSQVRQKVSGGGSVVHQTTATAAAVGAAAAAVAAAGATQGPGQFQRLKVEDALSYLDQVKLRFGKQPQVYNDFLDIMKEFKSQSIDTPGVIARVSQLFRGHPELIVGFNTFLPPGYKIEVSVSVPGQQTTVVHTPQGVHHHITSTHHPPQQQPSTVTIKPQHHPPTPRSTLPPSVTQHPGAGLVSTHSVHSVGGGGGGPGSGASSGGTSGGAGGGGGSSMSVCGNTGSGGSSVTQVSGASVGASTPSSNPNAAPATTPGGNSGTGGAPGGPHSTNTAPQHPSREPQPPPPPPTPHQHHHHHHQPPAQPVEFNHAINYVNKIKLRFQGQPDIYKQFLEILHTYQKEQRHIKDGGSIPTRTLTETEVYEKVAKLFENQEDLLQEFGQFLPDATNNSAAQAAVSDFMDQYRTHHGSNKAVSNDHTSVKKAGSGFKSAASCGLGTGSTGSGGGGTNSSNNLVGGVSGPMAGSGAGPPPGNAAANKTSPLFGHQLKRPHSSAQAHQAHPHPHHPHHHPHPHAQQPPIKRPKLSYLKDMSAAEAGKYATLAEYAFFDKVRKALRHEETYHNFLRCITLYNEEIITRAELVQLVHPFLAKFPDLLKWFKEFVGYREGALGSSDIITTTVAKQERISGDLAMEIDYTTCKRLGASYCALPKSYPQPKCSGRTSLCREVLNDTWVSFPSWSEDSTFVTSRKTQYEEYIYRCEDERFELDVVLETNLATMRVLEGVHKKLQRMSPEEAARFRLDDCLGGNSPTIHQRAIRRIYGDKAPDIIDGLKKNPVVAVPLVLRRLKAKDEEWREAQKGFNKIWREQNEKYYLKSLDHQGITFKQTDVKTIRSKSLLNDIETLFDERHEQAEESGEVLTGPHLVLHYPDKSILDDAASLVIHHVKRQTTYHKEDKAKIKQIVRHFIPDLLFHTRQEMSDDEKDMDDEEEEEDHSSEGKGEGGGGRRDLRGREYEGGKGKTAINGDATEDEKVGIKVEPYDDKMEIKEEPGTTGNGNILPDDEYRLFMCNNNWYLFLRLHQILCCRLTTMYERAVRIAAEEARDKRDRKEATAVALRLKPKNEIAVEDYYPAMLDMVKNVLDGNLESTAYEDTLREMFGIHAYTGFTMDKVVTGAVRQLQHLVCDDPPAQCTAMFLSEAKRGGAGGPVASAHRRLAQEHAYQKRSERLLQDENCFKIYTYKRSNKMTIELIDTEIEEIEDSGIISNSGGVTGMAGGGTILSSTSPGASTIPPAVTEVEKWSEYVEKYVSSVAPQMSAAMQAQLSRKPVFLPRNLRSWRKLTAARQTNQETEKGSSAEDIKPPVCPDIDIVDNTQCKFNLASFKMVFVVNSDSYMYKKQALKRAKQSHEHVSQRMRRGLVSWHGAWCSRHVAEADQRAASDWFLGHTEGLRPNSTRTVRIDDPSRPPFAPYNKYKCEIDEGGGGSGGGNGSGGGGGGS</sequence>
<dbReference type="FunFam" id="1.20.1160.11:FF:000001">
    <property type="entry name" value="Paired amphipathic helix protein Sin3"/>
    <property type="match status" value="1"/>
</dbReference>
<evidence type="ECO:0000256" key="8">
    <source>
        <dbReference type="ARBA" id="ARBA00023015"/>
    </source>
</evidence>
<comment type="caution">
    <text evidence="21">The sequence shown here is derived from an EMBL/GenBank/DDBJ whole genome shotgun (WGS) entry which is preliminary data.</text>
</comment>
<name>A0AAE1P333_9EUCA</name>
<gene>
    <name evidence="21" type="ORF">Pmani_027930</name>
</gene>
<dbReference type="EMBL" id="JAWZYT010003168">
    <property type="protein sequence ID" value="KAK4299816.1"/>
    <property type="molecule type" value="Genomic_DNA"/>
</dbReference>
<dbReference type="PANTHER" id="PTHR12346">
    <property type="entry name" value="SIN3B-RELATED"/>
    <property type="match status" value="1"/>
</dbReference>
<evidence type="ECO:0000313" key="22">
    <source>
        <dbReference type="Proteomes" id="UP001292094"/>
    </source>
</evidence>
<dbReference type="GO" id="GO:0070822">
    <property type="term" value="C:Sin3-type complex"/>
    <property type="evidence" value="ECO:0007669"/>
    <property type="project" value="TreeGrafter"/>
</dbReference>
<feature type="compositionally biased region" description="Low complexity" evidence="19">
    <location>
        <begin position="395"/>
        <end position="420"/>
    </location>
</feature>
<evidence type="ECO:0000256" key="1">
    <source>
        <dbReference type="ARBA" id="ARBA00004604"/>
    </source>
</evidence>
<feature type="compositionally biased region" description="Polar residues" evidence="19">
    <location>
        <begin position="344"/>
        <end position="353"/>
    </location>
</feature>
<keyword evidence="10" id="KW-0090">Biological rhythms</keyword>
<feature type="compositionally biased region" description="Basic residues" evidence="19">
    <location>
        <begin position="678"/>
        <end position="691"/>
    </location>
</feature>
<organism evidence="21 22">
    <name type="scientific">Petrolisthes manimaculis</name>
    <dbReference type="NCBI Taxonomy" id="1843537"/>
    <lineage>
        <taxon>Eukaryota</taxon>
        <taxon>Metazoa</taxon>
        <taxon>Ecdysozoa</taxon>
        <taxon>Arthropoda</taxon>
        <taxon>Crustacea</taxon>
        <taxon>Multicrustacea</taxon>
        <taxon>Malacostraca</taxon>
        <taxon>Eumalacostraca</taxon>
        <taxon>Eucarida</taxon>
        <taxon>Decapoda</taxon>
        <taxon>Pleocyemata</taxon>
        <taxon>Anomura</taxon>
        <taxon>Galatheoidea</taxon>
        <taxon>Porcellanidae</taxon>
        <taxon>Petrolisthes</taxon>
    </lineage>
</organism>
<comment type="subcellular location">
    <subcellularLocation>
        <location evidence="1">Nucleus</location>
        <location evidence="1">Nucleolus</location>
    </subcellularLocation>
</comment>
<feature type="region of interest" description="Disordered" evidence="19">
    <location>
        <begin position="310"/>
        <end position="483"/>
    </location>
</feature>
<evidence type="ECO:0000256" key="2">
    <source>
        <dbReference type="ARBA" id="ARBA00022491"/>
    </source>
</evidence>
<evidence type="ECO:0000256" key="6">
    <source>
        <dbReference type="ARBA" id="ARBA00022843"/>
    </source>
</evidence>
<dbReference type="Gene3D" id="1.20.1160.11">
    <property type="entry name" value="Paired amphipathic helix"/>
    <property type="match status" value="3"/>
</dbReference>
<dbReference type="Pfam" id="PF08295">
    <property type="entry name" value="Sin3_corepress"/>
    <property type="match status" value="1"/>
</dbReference>
<dbReference type="SUPFAM" id="SSF47762">
    <property type="entry name" value="PAH2 domain"/>
    <property type="match status" value="3"/>
</dbReference>
<feature type="compositionally biased region" description="Basic and acidic residues" evidence="19">
    <location>
        <begin position="1113"/>
        <end position="1136"/>
    </location>
</feature>
<evidence type="ECO:0000256" key="3">
    <source>
        <dbReference type="ARBA" id="ARBA00022499"/>
    </source>
</evidence>
<keyword evidence="5" id="KW-0677">Repeat</keyword>
<feature type="region of interest" description="Disordered" evidence="19">
    <location>
        <begin position="1586"/>
        <end position="1615"/>
    </location>
</feature>
<comment type="subunit">
    <text evidence="14">Interacts with ARID4B, BRMS1L, HCFC1, HDAC1, HDAC2, MXI1, SAP30L, SAP130, SFPQ and TOPORS. Interacts with OGT (via TPRs 1-6); the interaction mediates transcriptional repression in parallel with histone deacetylase. Interacts with BAZ2A, MXD1, MXD3, MXD4, MBD2, DACH1, NCOR1, NR4A2, REST, RLIM, SAP30, SETDB1, SMYD2, and SUDS3. Interacts with PHF12 in a complex composed of HDAC1, PHF12 and SAP30. Interacts with TET1; the interaction recruits SIN3A to gene promoters. The large PER complex involved in the histone deacetylation is composed of at least HDAC1, PER2, SFPQ and SIN3A. Interacts with KLF11. Interacts with PPHLN1. Found in a complex with YY1, GON4L and HDAC1. Interacts (via PAH2) with FOXK1. Interacts with FOXK2. Found in a complex composed of at least SINHCAF, SIN3A, HDAC1, SAP30, RBBP4, OGT and TET1. Interacts with SINHCAF. Interacts with SPHK2.</text>
</comment>
<proteinExistence type="predicted"/>
<comment type="function">
    <text evidence="13">Acts as a transcriptional repressor. Corepressor for REST. Interacts with MXI1 to repress MYC responsive genes and antagonize MYC oncogenic activities. Also interacts with MXD1-MAX heterodimers to repress transcription by tethering SIN3A to DNA. Acts cooperatively with OGT to repress transcription in parallel with histone deacetylation. Involved in the control of the circadian rhythms. Required for the transcriptional repression of circadian target genes, such as PER1, mediated by the large PER complex through histone deacetylation. Cooperates with FOXK1 to regulate cell cycle progression probably by repressing cell cycle inhibitor genes expression. Required for cortical neuron differentiation and callosal axon elongation.</text>
</comment>
<keyword evidence="6" id="KW-0832">Ubl conjugation</keyword>
<dbReference type="PANTHER" id="PTHR12346:SF0">
    <property type="entry name" value="SIN3A, ISOFORM G"/>
    <property type="match status" value="1"/>
</dbReference>
<evidence type="ECO:0000256" key="16">
    <source>
        <dbReference type="ARBA" id="ARBA00075105"/>
    </source>
</evidence>
<evidence type="ECO:0000256" key="4">
    <source>
        <dbReference type="ARBA" id="ARBA00022553"/>
    </source>
</evidence>
<keyword evidence="2" id="KW-0678">Repressor</keyword>
<keyword evidence="12 18" id="KW-0539">Nucleus</keyword>
<dbReference type="FunFam" id="1.20.1160.11:FF:000002">
    <property type="entry name" value="Paired amphipathic helix protein SIN3"/>
    <property type="match status" value="1"/>
</dbReference>
<evidence type="ECO:0000256" key="14">
    <source>
        <dbReference type="ARBA" id="ARBA00061761"/>
    </source>
</evidence>
<feature type="compositionally biased region" description="Low complexity" evidence="19">
    <location>
        <begin position="446"/>
        <end position="456"/>
    </location>
</feature>
<feature type="compositionally biased region" description="Gly residues" evidence="19">
    <location>
        <begin position="436"/>
        <end position="445"/>
    </location>
</feature>
<dbReference type="GO" id="GO:0005730">
    <property type="term" value="C:nucleolus"/>
    <property type="evidence" value="ECO:0007669"/>
    <property type="project" value="UniProtKB-SubCell"/>
</dbReference>
<evidence type="ECO:0000256" key="13">
    <source>
        <dbReference type="ARBA" id="ARBA00056268"/>
    </source>
</evidence>
<feature type="compositionally biased region" description="Polar residues" evidence="19">
    <location>
        <begin position="321"/>
        <end position="334"/>
    </location>
</feature>
<keyword evidence="11" id="KW-0804">Transcription</keyword>
<protein>
    <recommendedName>
        <fullName evidence="15">Paired amphipathic helix protein Sin3a</fullName>
    </recommendedName>
    <alternativeName>
        <fullName evidence="16">Histone deacetylase complex subunit Sin3a</fullName>
    </alternativeName>
    <alternativeName>
        <fullName evidence="17">Transcriptional corepressor Sin3a</fullName>
    </alternativeName>
</protein>
<evidence type="ECO:0000256" key="15">
    <source>
        <dbReference type="ARBA" id="ARBA00068512"/>
    </source>
</evidence>
<feature type="compositionally biased region" description="Gly residues" evidence="19">
    <location>
        <begin position="636"/>
        <end position="646"/>
    </location>
</feature>
<keyword evidence="22" id="KW-1185">Reference proteome</keyword>
<dbReference type="Proteomes" id="UP001292094">
    <property type="component" value="Unassembled WGS sequence"/>
</dbReference>
<feature type="domain" description="Histone deacetylase interacting" evidence="20">
    <location>
        <begin position="816"/>
        <end position="916"/>
    </location>
</feature>
<evidence type="ECO:0000256" key="11">
    <source>
        <dbReference type="ARBA" id="ARBA00023163"/>
    </source>
</evidence>
<keyword evidence="3" id="KW-1017">Isopeptide bond</keyword>
<dbReference type="SMART" id="SM00761">
    <property type="entry name" value="HDAC_interact"/>
    <property type="match status" value="1"/>
</dbReference>
<dbReference type="InterPro" id="IPR003822">
    <property type="entry name" value="PAH"/>
</dbReference>
<feature type="compositionally biased region" description="Gly residues" evidence="19">
    <location>
        <begin position="368"/>
        <end position="394"/>
    </location>
</feature>
<keyword evidence="7" id="KW-0007">Acetylation</keyword>
<dbReference type="InterPro" id="IPR039774">
    <property type="entry name" value="Sin3-like"/>
</dbReference>
<dbReference type="GO" id="GO:0000122">
    <property type="term" value="P:negative regulation of transcription by RNA polymerase II"/>
    <property type="evidence" value="ECO:0007669"/>
    <property type="project" value="TreeGrafter"/>
</dbReference>
<dbReference type="Pfam" id="PF02671">
    <property type="entry name" value="PAH"/>
    <property type="match status" value="3"/>
</dbReference>
<evidence type="ECO:0000256" key="9">
    <source>
        <dbReference type="ARBA" id="ARBA00023054"/>
    </source>
</evidence>
<feature type="compositionally biased region" description="Gly residues" evidence="19">
    <location>
        <begin position="615"/>
        <end position="627"/>
    </location>
</feature>
<evidence type="ECO:0000256" key="7">
    <source>
        <dbReference type="ARBA" id="ARBA00022990"/>
    </source>
</evidence>
<evidence type="ECO:0000259" key="20">
    <source>
        <dbReference type="SMART" id="SM00761"/>
    </source>
</evidence>
<dbReference type="GO" id="GO:0048511">
    <property type="term" value="P:rhythmic process"/>
    <property type="evidence" value="ECO:0007669"/>
    <property type="project" value="UniProtKB-KW"/>
</dbReference>
<dbReference type="InterPro" id="IPR013194">
    <property type="entry name" value="HDAC_interact_dom"/>
</dbReference>
<feature type="region of interest" description="Disordered" evidence="19">
    <location>
        <begin position="587"/>
        <end position="698"/>
    </location>
</feature>
<keyword evidence="4" id="KW-0597">Phosphoprotein</keyword>
<feature type="compositionally biased region" description="Acidic residues" evidence="19">
    <location>
        <begin position="1097"/>
        <end position="1112"/>
    </location>
</feature>
<dbReference type="PROSITE" id="PS51477">
    <property type="entry name" value="PAH"/>
    <property type="match status" value="3"/>
</dbReference>
<evidence type="ECO:0000256" key="5">
    <source>
        <dbReference type="ARBA" id="ARBA00022737"/>
    </source>
</evidence>
<keyword evidence="9" id="KW-0175">Coiled coil</keyword>
<evidence type="ECO:0000256" key="10">
    <source>
        <dbReference type="ARBA" id="ARBA00023108"/>
    </source>
</evidence>
<feature type="region of interest" description="Disordered" evidence="19">
    <location>
        <begin position="1096"/>
        <end position="1143"/>
    </location>
</feature>
<feature type="compositionally biased region" description="Gly residues" evidence="19">
    <location>
        <begin position="1598"/>
        <end position="1615"/>
    </location>
</feature>
<dbReference type="InterPro" id="IPR036600">
    <property type="entry name" value="PAH_sf"/>
</dbReference>
<dbReference type="GO" id="GO:0061629">
    <property type="term" value="F:RNA polymerase II-specific DNA-binding transcription factor binding"/>
    <property type="evidence" value="ECO:0007669"/>
    <property type="project" value="UniProtKB-ARBA"/>
</dbReference>
<dbReference type="FunFam" id="1.20.1160.11:FF:000004">
    <property type="entry name" value="Paired amphipathic helix protein Sin3a"/>
    <property type="match status" value="1"/>
</dbReference>
<keyword evidence="8" id="KW-0805">Transcription regulation</keyword>
<dbReference type="Pfam" id="PF16879">
    <property type="entry name" value="Sin3a_C"/>
    <property type="match status" value="2"/>
</dbReference>
<evidence type="ECO:0000256" key="18">
    <source>
        <dbReference type="PROSITE-ProRule" id="PRU00810"/>
    </source>
</evidence>
<evidence type="ECO:0000256" key="12">
    <source>
        <dbReference type="ARBA" id="ARBA00023242"/>
    </source>
</evidence>